<accession>A0ABV7RC06</accession>
<dbReference type="EMBL" id="JBHRXN010000009">
    <property type="protein sequence ID" value="MFC3531297.1"/>
    <property type="molecule type" value="Genomic_DNA"/>
</dbReference>
<keyword evidence="3 5" id="KW-0732">Signal</keyword>
<feature type="chain" id="PRO_5045416406" evidence="5">
    <location>
        <begin position="26"/>
        <end position="349"/>
    </location>
</feature>
<dbReference type="SUPFAM" id="SSF53850">
    <property type="entry name" value="Periplasmic binding protein-like II"/>
    <property type="match status" value="1"/>
</dbReference>
<protein>
    <submittedName>
        <fullName evidence="6">Extracellular solute-binding protein</fullName>
    </submittedName>
</protein>
<comment type="caution">
    <text evidence="6">The sequence shown here is derived from an EMBL/GenBank/DDBJ whole genome shotgun (WGS) entry which is preliminary data.</text>
</comment>
<sequence>MNMPVDWRRLLATALLLLSPLPALADGVLRVLTWPGYADADVVKEFEQRTNSKVEVTFVESDAELWRKLHENNGANFDIFAVNTAELQRYIHQGLVTEINTAAIPNLARQLPRFRQRQGIPGLVHGGKTYAIPYTYSEMGLIYDRKQIPQAPDSITALWDKRYQGKIIAYNGGVHSFSLAAQALALPSPFRIGEQQWPAAVAQLIALRRNVSAFYTGPAESVALFKERRAALMFANFGSQQLQLLKAANIDVGYAIPREGALAWLDCWAISRGARDAQLATRWINFVLDDMPGRVLLQRQGLANTTSPSPYFKNTARIVWLEPAESEERRDKLWSRILAGDRAGKVLQP</sequence>
<organism evidence="6 7">
    <name type="scientific">Vogesella facilis</name>
    <dbReference type="NCBI Taxonomy" id="1655232"/>
    <lineage>
        <taxon>Bacteria</taxon>
        <taxon>Pseudomonadati</taxon>
        <taxon>Pseudomonadota</taxon>
        <taxon>Betaproteobacteria</taxon>
        <taxon>Neisseriales</taxon>
        <taxon>Chromobacteriaceae</taxon>
        <taxon>Vogesella</taxon>
    </lineage>
</organism>
<keyword evidence="7" id="KW-1185">Reference proteome</keyword>
<dbReference type="PANTHER" id="PTHR30222:SF17">
    <property type="entry name" value="SPERMIDINE_PUTRESCINE-BINDING PERIPLASMIC PROTEIN"/>
    <property type="match status" value="1"/>
</dbReference>
<name>A0ABV7RC06_9NEIS</name>
<gene>
    <name evidence="6" type="ORF">ACFOLG_03795</name>
</gene>
<dbReference type="InterPro" id="IPR006059">
    <property type="entry name" value="SBP"/>
</dbReference>
<keyword evidence="2" id="KW-0813">Transport</keyword>
<evidence type="ECO:0000256" key="5">
    <source>
        <dbReference type="SAM" id="SignalP"/>
    </source>
</evidence>
<reference evidence="7" key="1">
    <citation type="journal article" date="2019" name="Int. J. Syst. Evol. Microbiol.">
        <title>The Global Catalogue of Microorganisms (GCM) 10K type strain sequencing project: providing services to taxonomists for standard genome sequencing and annotation.</title>
        <authorList>
            <consortium name="The Broad Institute Genomics Platform"/>
            <consortium name="The Broad Institute Genome Sequencing Center for Infectious Disease"/>
            <person name="Wu L."/>
            <person name="Ma J."/>
        </authorList>
    </citation>
    <scope>NUCLEOTIDE SEQUENCE [LARGE SCALE GENOMIC DNA]</scope>
    <source>
        <strain evidence="7">KCTC 42742</strain>
    </source>
</reference>
<dbReference type="PRINTS" id="PR00909">
    <property type="entry name" value="SPERMDNBNDNG"/>
</dbReference>
<evidence type="ECO:0000256" key="1">
    <source>
        <dbReference type="ARBA" id="ARBA00004418"/>
    </source>
</evidence>
<dbReference type="InterPro" id="IPR001188">
    <property type="entry name" value="Sperm_putr-bd"/>
</dbReference>
<keyword evidence="4" id="KW-0574">Periplasm</keyword>
<evidence type="ECO:0000313" key="7">
    <source>
        <dbReference type="Proteomes" id="UP001595741"/>
    </source>
</evidence>
<evidence type="ECO:0000256" key="2">
    <source>
        <dbReference type="ARBA" id="ARBA00022448"/>
    </source>
</evidence>
<evidence type="ECO:0000313" key="6">
    <source>
        <dbReference type="EMBL" id="MFC3531297.1"/>
    </source>
</evidence>
<evidence type="ECO:0000256" key="4">
    <source>
        <dbReference type="ARBA" id="ARBA00022764"/>
    </source>
</evidence>
<proteinExistence type="predicted"/>
<feature type="signal peptide" evidence="5">
    <location>
        <begin position="1"/>
        <end position="25"/>
    </location>
</feature>
<evidence type="ECO:0000256" key="3">
    <source>
        <dbReference type="ARBA" id="ARBA00022729"/>
    </source>
</evidence>
<comment type="subcellular location">
    <subcellularLocation>
        <location evidence="1">Periplasm</location>
    </subcellularLocation>
</comment>
<dbReference type="Proteomes" id="UP001595741">
    <property type="component" value="Unassembled WGS sequence"/>
</dbReference>
<dbReference type="PANTHER" id="PTHR30222">
    <property type="entry name" value="SPERMIDINE/PUTRESCINE-BINDING PERIPLASMIC PROTEIN"/>
    <property type="match status" value="1"/>
</dbReference>
<dbReference type="Pfam" id="PF13416">
    <property type="entry name" value="SBP_bac_8"/>
    <property type="match status" value="1"/>
</dbReference>
<dbReference type="Gene3D" id="3.40.190.10">
    <property type="entry name" value="Periplasmic binding protein-like II"/>
    <property type="match status" value="2"/>
</dbReference>